<evidence type="ECO:0000313" key="1">
    <source>
        <dbReference type="EMBL" id="QOX64436.1"/>
    </source>
</evidence>
<evidence type="ECO:0000313" key="2">
    <source>
        <dbReference type="Proteomes" id="UP000594014"/>
    </source>
</evidence>
<name>A0ACD1AD44_9FIRM</name>
<gene>
    <name evidence="1" type="ORF">FRZ06_14345</name>
</gene>
<accession>A0ACD1AD44</accession>
<sequence>MPKKRTFNSNAIYVTEKVRLQLNKIPFYPCTIIEAPMGYGKTTAVREYLKNSGCTVLWQKVFNHSISGFWSMFCRQVRTIDTGAAEHLTQLGFPGDSTTREKALDLIQSALPSGGSIWVVDDYHLTDCIEIAGFIEYLLWNELPNFHIILSARYTHFDNLEEMTLKGYINHIQKDALELGLEEIISYYRLCGIALKEKDSLWLQSYTEGWITGLYLLMLSYQSEGAFEATANITALIDKTIYAPFSEEIKELLMTVCFFEAFSQEQAAHMWEKGGSIELLETLSGRNGFIVWDARNGVYQVHKIFSEFLRGFFDQNTPDEKRKIYGRAASWYKQTEDYIQAMEYYQLAQDFDGLLTALQLDQGYSMHNEHREKLIAYMEACPEEIRMKQPFALLVYAMCLFSYNETERYASVCGELADLLESGKLEPETARELAGEFEVLQSFTDYNDIEKMLEHYKRAGALMESPARFMDTRGGWTFGSPSILYMFHRKPGELERELNSMQEAMPFYDSLAKGHGRGAEFVMESERDYFRGDLDSAEIAAYKAYLLSEGSKQEDILLSAVFLQAKIDLYKGNYGIARERLKTIREDLERGGWYNLIHTMELCEGWIQLCLGRKQDVSKWILDGEFFESRMYFPAMAMFHIAYGRALLLSRDYAKLLGSMDHFLEIASVFPNLLSQIYVHIYAAAANDKLHRRDKALEEIRAALALAMPDGLLMPFVENGDLTEHLLAELSRKGEYQTAVSSIRKLYLPYHEAVEQILKEFFIEKRPQLTERETEIASLVAQGFSNIEIGQRLFITQNTVKTMMKRIFEKLGIHSRLMLQQYIRSQE</sequence>
<dbReference type="EMBL" id="CP042469">
    <property type="protein sequence ID" value="QOX64436.1"/>
    <property type="molecule type" value="Genomic_DNA"/>
</dbReference>
<protein>
    <submittedName>
        <fullName evidence="1">Helix-turn-helix transcriptional regulator</fullName>
    </submittedName>
</protein>
<dbReference type="Proteomes" id="UP000594014">
    <property type="component" value="Chromosome"/>
</dbReference>
<reference evidence="1" key="1">
    <citation type="submission" date="2019-08" db="EMBL/GenBank/DDBJ databases">
        <title>Genome sequence of Clostridiales bacterium MT110.</title>
        <authorList>
            <person name="Cao J."/>
        </authorList>
    </citation>
    <scope>NUCLEOTIDE SEQUENCE</scope>
    <source>
        <strain evidence="1">MT110</strain>
    </source>
</reference>
<organism evidence="1 2">
    <name type="scientific">Anoxybacterium hadale</name>
    <dbReference type="NCBI Taxonomy" id="3408580"/>
    <lineage>
        <taxon>Bacteria</taxon>
        <taxon>Bacillati</taxon>
        <taxon>Bacillota</taxon>
        <taxon>Clostridia</taxon>
        <taxon>Peptostreptococcales</taxon>
        <taxon>Anaerovoracaceae</taxon>
        <taxon>Anoxybacterium</taxon>
    </lineage>
</organism>
<proteinExistence type="predicted"/>
<keyword evidence="2" id="KW-1185">Reference proteome</keyword>